<feature type="compositionally biased region" description="Low complexity" evidence="4">
    <location>
        <begin position="483"/>
        <end position="494"/>
    </location>
</feature>
<evidence type="ECO:0000313" key="5">
    <source>
        <dbReference type="EnsemblPlants" id="Kaladp0100s0012.2.v1.1"/>
    </source>
</evidence>
<sequence>MDRRGWPWKKKSSDKTISAKAVAVEGGVDSANASVSAEALPSQEKYKKPSYVQISVESYTHLTGLEEQVKSYEEQVHTLDVQIVELNEKLSAAHEEIVMKEGLVKQHAKVAEEAISGWEKAETEALTLKTHLEAVTHEKLTAEDRAAHLDSSLKECMRQIRNLKEEHEQELHDVIFSKTKQYEKLKLELESKMAHLNQELHKSEAENAALARSLQERSNTLIKICEQKSQSEADIEHLKGNIESCEREISSLKYELHIAAKELEIRTEEKNMSVRSADVANKQHVEAAKKITKLEAECQRLRGLVRKKLPGPASLAQMKLEVESLGRDYGDNRRRSSGRTSCPHSPFPDFQSEELHKMQKNNEFLTERLLAMEEDTKMLKETLAKRSIELQESRDLCARISNKLRSLEAKTQADCKNMAKLENARSLTSMSEDGIDYAPSSAESWSTGLNSDLSQCKQGKSESANHLDLMDDFLEMEKLACSSNDSSSLLPDPNRSVYTSSGDTRQGDMLETSTKDLKPESQQDSAPMENNSLPSDLVYCLKSDIDVDQLPLMKLQSRISVLCEFISKESDGVKILEDMRSIINDAHSSLHHQSSCCELKKISFSDVSCHSKICPEDVGMTTFKEICPSQDSNPFSENTESLSKEVVGAIYQIRDFVVSLGKAAEAVQDPSADGEGLFERVKVFKAPYAETSVVDFLTDLSHILRRATDLRFNFLGFKKNDAETNGSYCIDKVALPEHQVVSEDITSEAYANGCSDSGSDREVPSSGNLVPGLELKPTSRVCPLEDFEKLIIEKENLEADLARCSTDLENAQSRLVETEGKLSELKTQLEVAQKSNSLSETQLKCMVESYRSLELSADELETELNLLREKAKKLEDELQEEKTKHQDALDRCHNLQEQLQRSSSNSDSSMPDADHKSKQEKDLAAAAEKLAECQETIFLLGRQLKSLRPQKEAVVSPQQDIVGRVSSPARDESNITFESILDLNRAKMEAAASSCTMSRTGGESPMTYMHNNAQNAPSHSDTKSYLRSPISSKHQKHKSTHSLPPIYAAQTPEKHSRGISRFFSSKGRF</sequence>
<feature type="region of interest" description="Disordered" evidence="4">
    <location>
        <begin position="1013"/>
        <end position="1069"/>
    </location>
</feature>
<dbReference type="PANTHER" id="PTHR31580">
    <property type="entry name" value="FILAMENT-LIKE PLANT PROTEIN 4"/>
    <property type="match status" value="1"/>
</dbReference>
<dbReference type="InterPro" id="IPR008587">
    <property type="entry name" value="FPP_plant"/>
</dbReference>
<feature type="coiled-coil region" evidence="3">
    <location>
        <begin position="355"/>
        <end position="410"/>
    </location>
</feature>
<evidence type="ECO:0000256" key="4">
    <source>
        <dbReference type="SAM" id="MobiDB-lite"/>
    </source>
</evidence>
<feature type="region of interest" description="Disordered" evidence="4">
    <location>
        <begin position="897"/>
        <end position="923"/>
    </location>
</feature>
<feature type="coiled-coil region" evidence="3">
    <location>
        <begin position="62"/>
        <end position="96"/>
    </location>
</feature>
<name>A0A7N1A755_KALFE</name>
<feature type="coiled-coil region" evidence="3">
    <location>
        <begin position="146"/>
        <end position="304"/>
    </location>
</feature>
<dbReference type="Pfam" id="PF05911">
    <property type="entry name" value="FPP"/>
    <property type="match status" value="1"/>
</dbReference>
<dbReference type="AlphaFoldDB" id="A0A7N1A755"/>
<evidence type="ECO:0000256" key="2">
    <source>
        <dbReference type="ARBA" id="ARBA00023054"/>
    </source>
</evidence>
<dbReference type="Gramene" id="Kaladp0100s0012.1.v1.1">
    <property type="protein sequence ID" value="Kaladp0100s0012.1.v1.1"/>
    <property type="gene ID" value="Kaladp0100s0012.v1.1"/>
</dbReference>
<dbReference type="Gramene" id="Kaladp0100s0012.2.v1.1">
    <property type="protein sequence ID" value="Kaladp0100s0012.2.v1.1"/>
    <property type="gene ID" value="Kaladp0100s0012.v1.1"/>
</dbReference>
<evidence type="ECO:0008006" key="7">
    <source>
        <dbReference type="Google" id="ProtNLM"/>
    </source>
</evidence>
<keyword evidence="6" id="KW-1185">Reference proteome</keyword>
<dbReference type="Proteomes" id="UP000594263">
    <property type="component" value="Unplaced"/>
</dbReference>
<feature type="region of interest" description="Disordered" evidence="4">
    <location>
        <begin position="327"/>
        <end position="354"/>
    </location>
</feature>
<dbReference type="PANTHER" id="PTHR31580:SF26">
    <property type="entry name" value="FILAMENT-LIKE PLANT PROTEIN 5"/>
    <property type="match status" value="1"/>
</dbReference>
<feature type="compositionally biased region" description="Basic and acidic residues" evidence="4">
    <location>
        <begin position="912"/>
        <end position="923"/>
    </location>
</feature>
<evidence type="ECO:0000313" key="6">
    <source>
        <dbReference type="Proteomes" id="UP000594263"/>
    </source>
</evidence>
<proteinExistence type="inferred from homology"/>
<dbReference type="EnsemblPlants" id="Kaladp0100s0012.1.v1.1">
    <property type="protein sequence ID" value="Kaladp0100s0012.1.v1.1"/>
    <property type="gene ID" value="Kaladp0100s0012.v1.1"/>
</dbReference>
<feature type="region of interest" description="Disordered" evidence="4">
    <location>
        <begin position="483"/>
        <end position="531"/>
    </location>
</feature>
<dbReference type="SUPFAM" id="SSF57997">
    <property type="entry name" value="Tropomyosin"/>
    <property type="match status" value="1"/>
</dbReference>
<protein>
    <recommendedName>
        <fullName evidence="7">Filament-like plant protein 4</fullName>
    </recommendedName>
</protein>
<reference evidence="5" key="1">
    <citation type="submission" date="2021-01" db="UniProtKB">
        <authorList>
            <consortium name="EnsemblPlants"/>
        </authorList>
    </citation>
    <scope>IDENTIFICATION</scope>
</reference>
<dbReference type="EnsemblPlants" id="Kaladp0100s0012.2.v1.1">
    <property type="protein sequence ID" value="Kaladp0100s0012.2.v1.1"/>
    <property type="gene ID" value="Kaladp0100s0012.v1.1"/>
</dbReference>
<evidence type="ECO:0000256" key="3">
    <source>
        <dbReference type="SAM" id="Coils"/>
    </source>
</evidence>
<dbReference type="OMA" id="GSKHAMD"/>
<comment type="similarity">
    <text evidence="1">Belongs to the FPP family.</text>
</comment>
<feature type="compositionally biased region" description="Basic and acidic residues" evidence="4">
    <location>
        <begin position="505"/>
        <end position="521"/>
    </location>
</feature>
<keyword evidence="2 3" id="KW-0175">Coiled coil</keyword>
<accession>A0A7N1A755</accession>
<feature type="compositionally biased region" description="Polar residues" evidence="4">
    <location>
        <begin position="522"/>
        <end position="531"/>
    </location>
</feature>
<organism evidence="5 6">
    <name type="scientific">Kalanchoe fedtschenkoi</name>
    <name type="common">Lavender scallops</name>
    <name type="synonym">South American air plant</name>
    <dbReference type="NCBI Taxonomy" id="63787"/>
    <lineage>
        <taxon>Eukaryota</taxon>
        <taxon>Viridiplantae</taxon>
        <taxon>Streptophyta</taxon>
        <taxon>Embryophyta</taxon>
        <taxon>Tracheophyta</taxon>
        <taxon>Spermatophyta</taxon>
        <taxon>Magnoliopsida</taxon>
        <taxon>eudicotyledons</taxon>
        <taxon>Gunneridae</taxon>
        <taxon>Pentapetalae</taxon>
        <taxon>Saxifragales</taxon>
        <taxon>Crassulaceae</taxon>
        <taxon>Kalanchoe</taxon>
    </lineage>
</organism>
<feature type="compositionally biased region" description="Polar residues" evidence="4">
    <location>
        <begin position="1013"/>
        <end position="1025"/>
    </location>
</feature>
<evidence type="ECO:0000256" key="1">
    <source>
        <dbReference type="ARBA" id="ARBA00005921"/>
    </source>
</evidence>